<sequence>MVTVTYKESTFHLTPVKHGDLLYSDSEGSKLLVNGKDLNLWMTLEKDRDNKVSIINDVAQVWEQDSPQTHVYRRSFFDAADNSKRTHSQFKFLEELTEMLKKDALPETVEVKFVPKENLTQEYSFNGCLGNACVQTSIDFNNQSYTLSVPNITELYELQTKLGQLLGMSQHEILSKWLVNNGSLLLQGFDLSSLGNSYLDILLIEKSTSSDIRVIRACSEMCLEIKLAVDDKRYTFTFPLIKQWTACGKSSNQLPRKTVLLESYALWMLNMYELEFCSKEKLWKGIAEVERVIGCSGEICDQAIFRLTTEPTNAENIIKLVFRAENNINQTMDILYEVMEDIFDFVIRDDFGEQKQWLVTEANIEESLQVRYRNEWLNRKDILVLVDKQPN</sequence>
<organism evidence="1 2">
    <name type="scientific">Ditylenchus dipsaci</name>
    <dbReference type="NCBI Taxonomy" id="166011"/>
    <lineage>
        <taxon>Eukaryota</taxon>
        <taxon>Metazoa</taxon>
        <taxon>Ecdysozoa</taxon>
        <taxon>Nematoda</taxon>
        <taxon>Chromadorea</taxon>
        <taxon>Rhabditida</taxon>
        <taxon>Tylenchina</taxon>
        <taxon>Tylenchomorpha</taxon>
        <taxon>Sphaerularioidea</taxon>
        <taxon>Anguinidae</taxon>
        <taxon>Anguininae</taxon>
        <taxon>Ditylenchus</taxon>
    </lineage>
</organism>
<dbReference type="AlphaFoldDB" id="A0A915EBK5"/>
<dbReference type="WBParaSite" id="jg3568">
    <property type="protein sequence ID" value="jg3568"/>
    <property type="gene ID" value="jg3568"/>
</dbReference>
<name>A0A915EBK5_9BILA</name>
<dbReference type="Proteomes" id="UP000887574">
    <property type="component" value="Unplaced"/>
</dbReference>
<protein>
    <submittedName>
        <fullName evidence="2">Uncharacterized protein</fullName>
    </submittedName>
</protein>
<proteinExistence type="predicted"/>
<accession>A0A915EBK5</accession>
<keyword evidence="1" id="KW-1185">Reference proteome</keyword>
<reference evidence="2" key="1">
    <citation type="submission" date="2022-11" db="UniProtKB">
        <authorList>
            <consortium name="WormBaseParasite"/>
        </authorList>
    </citation>
    <scope>IDENTIFICATION</scope>
</reference>
<evidence type="ECO:0000313" key="2">
    <source>
        <dbReference type="WBParaSite" id="jg3568"/>
    </source>
</evidence>
<evidence type="ECO:0000313" key="1">
    <source>
        <dbReference type="Proteomes" id="UP000887574"/>
    </source>
</evidence>